<gene>
    <name evidence="1" type="ORF">EW142_01395</name>
</gene>
<dbReference type="EMBL" id="SGIU01000001">
    <property type="protein sequence ID" value="TAI48487.1"/>
    <property type="molecule type" value="Genomic_DNA"/>
</dbReference>
<dbReference type="AlphaFoldDB" id="A0A4Q8QFK9"/>
<dbReference type="OrthoDB" id="3255521at2"/>
<proteinExistence type="predicted"/>
<dbReference type="Proteomes" id="UP000291981">
    <property type="component" value="Unassembled WGS sequence"/>
</dbReference>
<keyword evidence="2" id="KW-1185">Reference proteome</keyword>
<comment type="caution">
    <text evidence="1">The sequence shown here is derived from an EMBL/GenBank/DDBJ whole genome shotgun (WGS) entry which is preliminary data.</text>
</comment>
<protein>
    <submittedName>
        <fullName evidence="1">Uncharacterized protein</fullName>
    </submittedName>
</protein>
<evidence type="ECO:0000313" key="1">
    <source>
        <dbReference type="EMBL" id="TAI48487.1"/>
    </source>
</evidence>
<organism evidence="1 2">
    <name type="scientific">Flagellimonas allohymeniacidonis</name>
    <dbReference type="NCBI Taxonomy" id="2517819"/>
    <lineage>
        <taxon>Bacteria</taxon>
        <taxon>Pseudomonadati</taxon>
        <taxon>Bacteroidota</taxon>
        <taxon>Flavobacteriia</taxon>
        <taxon>Flavobacteriales</taxon>
        <taxon>Flavobacteriaceae</taxon>
        <taxon>Flagellimonas</taxon>
    </lineage>
</organism>
<accession>A0A4Q8QFK9</accession>
<evidence type="ECO:0000313" key="2">
    <source>
        <dbReference type="Proteomes" id="UP000291981"/>
    </source>
</evidence>
<dbReference type="RefSeq" id="WP_130608599.1">
    <property type="nucleotide sequence ID" value="NZ_SGIU01000001.1"/>
</dbReference>
<reference evidence="1 2" key="1">
    <citation type="submission" date="2019-02" db="EMBL/GenBank/DDBJ databases">
        <title>Draft genome sequence of Muricauda sp. 176CP4-71.</title>
        <authorList>
            <person name="Park J.-S."/>
        </authorList>
    </citation>
    <scope>NUCLEOTIDE SEQUENCE [LARGE SCALE GENOMIC DNA]</scope>
    <source>
        <strain evidence="1 2">176CP4-71</strain>
    </source>
</reference>
<name>A0A4Q8QFK9_9FLAO</name>
<sequence length="77" mass="9206">MEIKYDVLGKIIEGKKTGWYVRFIDDSENTGGFYIYKFEDPDSDEGFDTWLETENDVKGYIYESEWKIEWMQEAESP</sequence>